<dbReference type="InterPro" id="IPR002347">
    <property type="entry name" value="SDR_fam"/>
</dbReference>
<accession>A0A0F9H1D8</accession>
<dbReference type="Gene3D" id="3.40.50.720">
    <property type="entry name" value="NAD(P)-binding Rossmann-like Domain"/>
    <property type="match status" value="1"/>
</dbReference>
<evidence type="ECO:0000256" key="1">
    <source>
        <dbReference type="ARBA" id="ARBA00006484"/>
    </source>
</evidence>
<dbReference type="PRINTS" id="PR00081">
    <property type="entry name" value="GDHRDH"/>
</dbReference>
<organism evidence="3">
    <name type="scientific">marine sediment metagenome</name>
    <dbReference type="NCBI Taxonomy" id="412755"/>
    <lineage>
        <taxon>unclassified sequences</taxon>
        <taxon>metagenomes</taxon>
        <taxon>ecological metagenomes</taxon>
    </lineage>
</organism>
<dbReference type="Pfam" id="PF13561">
    <property type="entry name" value="adh_short_C2"/>
    <property type="match status" value="1"/>
</dbReference>
<name>A0A0F9H1D8_9ZZZZ</name>
<comment type="caution">
    <text evidence="3">The sequence shown here is derived from an EMBL/GenBank/DDBJ whole genome shotgun (WGS) entry which is preliminary data.</text>
</comment>
<feature type="non-terminal residue" evidence="3">
    <location>
        <position position="1"/>
    </location>
</feature>
<evidence type="ECO:0008006" key="4">
    <source>
        <dbReference type="Google" id="ProtNLM"/>
    </source>
</evidence>
<reference evidence="3" key="1">
    <citation type="journal article" date="2015" name="Nature">
        <title>Complex archaea that bridge the gap between prokaryotes and eukaryotes.</title>
        <authorList>
            <person name="Spang A."/>
            <person name="Saw J.H."/>
            <person name="Jorgensen S.L."/>
            <person name="Zaremba-Niedzwiedzka K."/>
            <person name="Martijn J."/>
            <person name="Lind A.E."/>
            <person name="van Eijk R."/>
            <person name="Schleper C."/>
            <person name="Guy L."/>
            <person name="Ettema T.J."/>
        </authorList>
    </citation>
    <scope>NUCLEOTIDE SEQUENCE</scope>
</reference>
<gene>
    <name evidence="3" type="ORF">LCGC14_2054750</name>
</gene>
<dbReference type="EMBL" id="LAZR01024348">
    <property type="protein sequence ID" value="KKL75450.1"/>
    <property type="molecule type" value="Genomic_DNA"/>
</dbReference>
<dbReference type="SUPFAM" id="SSF51735">
    <property type="entry name" value="NAD(P)-binding Rossmann-fold domains"/>
    <property type="match status" value="1"/>
</dbReference>
<evidence type="ECO:0000313" key="3">
    <source>
        <dbReference type="EMBL" id="KKL75450.1"/>
    </source>
</evidence>
<dbReference type="GO" id="GO:0016616">
    <property type="term" value="F:oxidoreductase activity, acting on the CH-OH group of donors, NAD or NADP as acceptor"/>
    <property type="evidence" value="ECO:0007669"/>
    <property type="project" value="TreeGrafter"/>
</dbReference>
<keyword evidence="2" id="KW-0560">Oxidoreductase</keyword>
<comment type="similarity">
    <text evidence="1">Belongs to the short-chain dehydrogenases/reductases (SDR) family.</text>
</comment>
<dbReference type="InterPro" id="IPR036291">
    <property type="entry name" value="NAD(P)-bd_dom_sf"/>
</dbReference>
<dbReference type="AlphaFoldDB" id="A0A0F9H1D8"/>
<sequence>AVRLTRLAVPHLREAGGGAIVHLASLWGREAGGYPAYNAMKAALIAQAKAMATQLAPDRIRVNTVAPGSISHPGGSWWRRQQEDPEGMARFVAENIPMGRFGTAEEVANVVTFLLSPRASWVTGASVVVDGGQGHSNI</sequence>
<evidence type="ECO:0000256" key="2">
    <source>
        <dbReference type="ARBA" id="ARBA00023002"/>
    </source>
</evidence>
<dbReference type="PANTHER" id="PTHR42760">
    <property type="entry name" value="SHORT-CHAIN DEHYDROGENASES/REDUCTASES FAMILY MEMBER"/>
    <property type="match status" value="1"/>
</dbReference>
<protein>
    <recommendedName>
        <fullName evidence="4">SDR family oxidoreductase</fullName>
    </recommendedName>
</protein>
<proteinExistence type="inferred from homology"/>
<dbReference type="PANTHER" id="PTHR42760:SF133">
    <property type="entry name" value="3-OXOACYL-[ACYL-CARRIER-PROTEIN] REDUCTASE"/>
    <property type="match status" value="1"/>
</dbReference>